<keyword evidence="9" id="KW-1185">Reference proteome</keyword>
<gene>
    <name evidence="8" type="ORF">HS088_TW21G00793</name>
</gene>
<feature type="transmembrane region" description="Helical" evidence="6">
    <location>
        <begin position="55"/>
        <end position="77"/>
    </location>
</feature>
<keyword evidence="2" id="KW-0547">Nucleotide-binding</keyword>
<evidence type="ECO:0000256" key="2">
    <source>
        <dbReference type="ARBA" id="ARBA00022741"/>
    </source>
</evidence>
<evidence type="ECO:0000256" key="3">
    <source>
        <dbReference type="ARBA" id="ARBA00022777"/>
    </source>
</evidence>
<dbReference type="PANTHER" id="PTHR12358">
    <property type="entry name" value="SPHINGOSINE KINASE"/>
    <property type="match status" value="1"/>
</dbReference>
<dbReference type="InterPro" id="IPR017438">
    <property type="entry name" value="ATP-NAD_kinase_N"/>
</dbReference>
<dbReference type="Pfam" id="PF19279">
    <property type="entry name" value="YegS_C"/>
    <property type="match status" value="1"/>
</dbReference>
<dbReference type="InParanoid" id="A0A7J7C3C2"/>
<dbReference type="GO" id="GO:0005524">
    <property type="term" value="F:ATP binding"/>
    <property type="evidence" value="ECO:0007669"/>
    <property type="project" value="UniProtKB-KW"/>
</dbReference>
<dbReference type="AlphaFoldDB" id="A0A7J7C3C2"/>
<dbReference type="EMBL" id="JAAARO010000021">
    <property type="protein sequence ID" value="KAF5728644.1"/>
    <property type="molecule type" value="Genomic_DNA"/>
</dbReference>
<name>A0A7J7C3C2_TRIWF</name>
<evidence type="ECO:0000256" key="6">
    <source>
        <dbReference type="SAM" id="Phobius"/>
    </source>
</evidence>
<dbReference type="GO" id="GO:0016020">
    <property type="term" value="C:membrane"/>
    <property type="evidence" value="ECO:0007669"/>
    <property type="project" value="TreeGrafter"/>
</dbReference>
<evidence type="ECO:0000259" key="7">
    <source>
        <dbReference type="PROSITE" id="PS50146"/>
    </source>
</evidence>
<evidence type="ECO:0000256" key="4">
    <source>
        <dbReference type="ARBA" id="ARBA00022840"/>
    </source>
</evidence>
<keyword evidence="1" id="KW-0808">Transferase</keyword>
<accession>A0A7J7C3C2</accession>
<comment type="caution">
    <text evidence="8">The sequence shown here is derived from an EMBL/GenBank/DDBJ whole genome shotgun (WGS) entry which is preliminary data.</text>
</comment>
<protein>
    <submittedName>
        <fullName evidence="8">Sphingosine kinase 2 isoform X2</fullName>
    </submittedName>
</protein>
<dbReference type="GO" id="GO:0046512">
    <property type="term" value="P:sphingosine biosynthetic process"/>
    <property type="evidence" value="ECO:0007669"/>
    <property type="project" value="TreeGrafter"/>
</dbReference>
<dbReference type="InterPro" id="IPR016064">
    <property type="entry name" value="NAD/diacylglycerol_kinase_sf"/>
</dbReference>
<feature type="domain" description="DAGKc" evidence="7">
    <location>
        <begin position="1"/>
        <end position="52"/>
    </location>
</feature>
<dbReference type="Proteomes" id="UP000593562">
    <property type="component" value="Unassembled WGS sequence"/>
</dbReference>
<evidence type="ECO:0000256" key="1">
    <source>
        <dbReference type="ARBA" id="ARBA00022679"/>
    </source>
</evidence>
<dbReference type="PROSITE" id="PS50146">
    <property type="entry name" value="DAGK"/>
    <property type="match status" value="1"/>
</dbReference>
<keyword evidence="6" id="KW-0472">Membrane</keyword>
<dbReference type="Gene3D" id="2.60.200.40">
    <property type="match status" value="1"/>
</dbReference>
<feature type="compositionally biased region" description="Polar residues" evidence="5">
    <location>
        <begin position="161"/>
        <end position="172"/>
    </location>
</feature>
<dbReference type="InterPro" id="IPR001206">
    <property type="entry name" value="Diacylglycerol_kinase_cat_dom"/>
</dbReference>
<dbReference type="InterPro" id="IPR045540">
    <property type="entry name" value="YegS/DAGK_C"/>
</dbReference>
<dbReference type="InterPro" id="IPR050187">
    <property type="entry name" value="Lipid_Phosphate_FormReg"/>
</dbReference>
<evidence type="ECO:0000313" key="9">
    <source>
        <dbReference type="Proteomes" id="UP000593562"/>
    </source>
</evidence>
<organism evidence="8 9">
    <name type="scientific">Tripterygium wilfordii</name>
    <name type="common">Thunder God vine</name>
    <dbReference type="NCBI Taxonomy" id="458696"/>
    <lineage>
        <taxon>Eukaryota</taxon>
        <taxon>Viridiplantae</taxon>
        <taxon>Streptophyta</taxon>
        <taxon>Embryophyta</taxon>
        <taxon>Tracheophyta</taxon>
        <taxon>Spermatophyta</taxon>
        <taxon>Magnoliopsida</taxon>
        <taxon>eudicotyledons</taxon>
        <taxon>Gunneridae</taxon>
        <taxon>Pentapetalae</taxon>
        <taxon>rosids</taxon>
        <taxon>fabids</taxon>
        <taxon>Celastrales</taxon>
        <taxon>Celastraceae</taxon>
        <taxon>Tripterygium</taxon>
    </lineage>
</organism>
<dbReference type="Gene3D" id="3.40.50.10330">
    <property type="entry name" value="Probable inorganic polyphosphate/atp-NAD kinase, domain 1"/>
    <property type="match status" value="1"/>
</dbReference>
<dbReference type="PANTHER" id="PTHR12358:SF31">
    <property type="entry name" value="ACYLGLYCEROL KINASE, MITOCHONDRIAL"/>
    <property type="match status" value="1"/>
</dbReference>
<keyword evidence="6" id="KW-0812">Transmembrane</keyword>
<evidence type="ECO:0000313" key="8">
    <source>
        <dbReference type="EMBL" id="KAF5728644.1"/>
    </source>
</evidence>
<sequence length="317" mass="35110">MPLGVVPAGTGNGTAKSLLDSVGQPCTAFNAVLAIIRGHKRSLDVATILQGEIKFFSVLMLAWVHVLALVSLMNILISRLSFSENYLNKQKITEWCYELLFSNSVTEGFLYISQALQRVLHLRRYDGRICFVPAPGFEAYGEPANYNDGPSDTQRNRDSSLEQASDVQQNGYQGPDVKLENLDWRAINGPFVSVWLHNVPWGGEDTLATPDAKFSDGYLDLIIIRDCPRLSLLPLMTKMSSGGHVRSPLSMYLMVKAFVLEPGPRTDDPTKEGIIDADGEVLARGKETYKHDQKALMSYDKLQIKIDQGLATVFSPV</sequence>
<dbReference type="SUPFAM" id="SSF111331">
    <property type="entry name" value="NAD kinase/diacylglycerol kinase-like"/>
    <property type="match status" value="1"/>
</dbReference>
<dbReference type="GO" id="GO:0001727">
    <property type="term" value="F:lipid kinase activity"/>
    <property type="evidence" value="ECO:0007669"/>
    <property type="project" value="TreeGrafter"/>
</dbReference>
<feature type="region of interest" description="Disordered" evidence="5">
    <location>
        <begin position="142"/>
        <end position="175"/>
    </location>
</feature>
<proteinExistence type="predicted"/>
<dbReference type="GO" id="GO:0005737">
    <property type="term" value="C:cytoplasm"/>
    <property type="evidence" value="ECO:0007669"/>
    <property type="project" value="TreeGrafter"/>
</dbReference>
<reference evidence="8 9" key="1">
    <citation type="journal article" date="2020" name="Nat. Commun.">
        <title>Genome of Tripterygium wilfordii and identification of cytochrome P450 involved in triptolide biosynthesis.</title>
        <authorList>
            <person name="Tu L."/>
            <person name="Su P."/>
            <person name="Zhang Z."/>
            <person name="Gao L."/>
            <person name="Wang J."/>
            <person name="Hu T."/>
            <person name="Zhou J."/>
            <person name="Zhang Y."/>
            <person name="Zhao Y."/>
            <person name="Liu Y."/>
            <person name="Song Y."/>
            <person name="Tong Y."/>
            <person name="Lu Y."/>
            <person name="Yang J."/>
            <person name="Xu C."/>
            <person name="Jia M."/>
            <person name="Peters R.J."/>
            <person name="Huang L."/>
            <person name="Gao W."/>
        </authorList>
    </citation>
    <scope>NUCLEOTIDE SEQUENCE [LARGE SCALE GENOMIC DNA]</scope>
    <source>
        <strain evidence="9">cv. XIE 37</strain>
        <tissue evidence="8">Leaf</tissue>
    </source>
</reference>
<keyword evidence="4" id="KW-0067">ATP-binding</keyword>
<keyword evidence="6" id="KW-1133">Transmembrane helix</keyword>
<evidence type="ECO:0000256" key="5">
    <source>
        <dbReference type="SAM" id="MobiDB-lite"/>
    </source>
</evidence>
<keyword evidence="3 8" id="KW-0418">Kinase</keyword>